<evidence type="ECO:0000256" key="3">
    <source>
        <dbReference type="ARBA" id="ARBA00022679"/>
    </source>
</evidence>
<keyword evidence="3" id="KW-0808">Transferase</keyword>
<comment type="cofactor">
    <cofactor evidence="1 7">
        <name>pyridoxal 5'-phosphate</name>
        <dbReference type="ChEBI" id="CHEBI:597326"/>
    </cofactor>
</comment>
<dbReference type="EMBL" id="CP133616">
    <property type="protein sequence ID" value="WMV31558.1"/>
    <property type="molecule type" value="Genomic_DNA"/>
</dbReference>
<comment type="similarity">
    <text evidence="6">Belongs to the class-V pyridoxal-phosphate-dependent aminotransferase family.</text>
</comment>
<protein>
    <recommendedName>
        <fullName evidence="2">cysteine desulfurase</fullName>
        <ecNumber evidence="2">2.8.1.7</ecNumber>
    </recommendedName>
</protein>
<dbReference type="AlphaFoldDB" id="A0AAF0QYL0"/>
<feature type="domain" description="Retrotransposon gag" evidence="9">
    <location>
        <begin position="499"/>
        <end position="593"/>
    </location>
</feature>
<dbReference type="GO" id="GO:0006534">
    <property type="term" value="P:cysteine metabolic process"/>
    <property type="evidence" value="ECO:0007669"/>
    <property type="project" value="InterPro"/>
</dbReference>
<dbReference type="PANTHER" id="PTHR43586:SF8">
    <property type="entry name" value="CYSTEINE DESULFURASE 1, CHLOROPLASTIC"/>
    <property type="match status" value="1"/>
</dbReference>
<evidence type="ECO:0000313" key="10">
    <source>
        <dbReference type="EMBL" id="WMV31558.1"/>
    </source>
</evidence>
<dbReference type="InterPro" id="IPR015424">
    <property type="entry name" value="PyrdxlP-dep_Trfase"/>
</dbReference>
<keyword evidence="11" id="KW-1185">Reference proteome</keyword>
<evidence type="ECO:0000256" key="7">
    <source>
        <dbReference type="RuleBase" id="RU004504"/>
    </source>
</evidence>
<dbReference type="InterPro" id="IPR020578">
    <property type="entry name" value="Aminotrans_V_PyrdxlP_BS"/>
</dbReference>
<dbReference type="InterPro" id="IPR010970">
    <property type="entry name" value="Cys_dSase_SufS"/>
</dbReference>
<evidence type="ECO:0000313" key="11">
    <source>
        <dbReference type="Proteomes" id="UP001234989"/>
    </source>
</evidence>
<dbReference type="GO" id="GO:0031071">
    <property type="term" value="F:cysteine desulfurase activity"/>
    <property type="evidence" value="ECO:0007669"/>
    <property type="project" value="UniProtKB-EC"/>
</dbReference>
<dbReference type="GO" id="GO:0030170">
    <property type="term" value="F:pyridoxal phosphate binding"/>
    <property type="evidence" value="ECO:0007669"/>
    <property type="project" value="InterPro"/>
</dbReference>
<reference evidence="10" key="1">
    <citation type="submission" date="2023-08" db="EMBL/GenBank/DDBJ databases">
        <title>A de novo genome assembly of Solanum verrucosum Schlechtendal, a Mexican diploid species geographically isolated from the other diploid A-genome species in potato relatives.</title>
        <authorList>
            <person name="Hosaka K."/>
        </authorList>
    </citation>
    <scope>NUCLEOTIDE SEQUENCE</scope>
    <source>
        <tissue evidence="10">Young leaves</tissue>
    </source>
</reference>
<dbReference type="SUPFAM" id="SSF53383">
    <property type="entry name" value="PLP-dependent transferases"/>
    <property type="match status" value="1"/>
</dbReference>
<evidence type="ECO:0000256" key="2">
    <source>
        <dbReference type="ARBA" id="ARBA00012239"/>
    </source>
</evidence>
<dbReference type="PANTHER" id="PTHR43586">
    <property type="entry name" value="CYSTEINE DESULFURASE"/>
    <property type="match status" value="1"/>
</dbReference>
<evidence type="ECO:0000259" key="8">
    <source>
        <dbReference type="Pfam" id="PF00266"/>
    </source>
</evidence>
<name>A0AAF0QYL0_SOLVR</name>
<evidence type="ECO:0000256" key="1">
    <source>
        <dbReference type="ARBA" id="ARBA00001933"/>
    </source>
</evidence>
<dbReference type="CDD" id="cd06453">
    <property type="entry name" value="SufS_like"/>
    <property type="match status" value="1"/>
</dbReference>
<evidence type="ECO:0000256" key="6">
    <source>
        <dbReference type="RuleBase" id="RU004075"/>
    </source>
</evidence>
<evidence type="ECO:0000256" key="4">
    <source>
        <dbReference type="ARBA" id="ARBA00022898"/>
    </source>
</evidence>
<proteinExistence type="inferred from homology"/>
<accession>A0AAF0QYL0</accession>
<dbReference type="InterPro" id="IPR005162">
    <property type="entry name" value="Retrotrans_gag_dom"/>
</dbReference>
<sequence>MITTTTTTPMEGAILKLPCLRSVSRNSNFTNRSSNSFPWRYRRLHISASAPLAEGPKLGPGSLGHITRSDFPILHQEINGLKLVYLDNAATSQKPTAVIKALQNYYEAYNSNVHRGIHYLRYAILTSFYHHFEPSAKATDEYESARQKVANFIHAAEAREIIFTRNATEAINLVAYSWGLSNLKPGDEIITTIAEHHSAIVPWQIVAQKTGAVLRFVNLTEDEVPDVGQLRDFLSRSTKLLVMHHVSNMLASVLPMDEVISWAHDVGAKVIVDACQSVPHMVVDVKNLDTDFLVGSSHKMCGPTGVGFLYGKSEILSGMPPFLGGGEMIADVYLDHSTYAEPPSRFEAGTPAIGEAIGLGAAIDYLSEIGMQQIHDYEFLSSSFKEDFEKPSSWVCGFQYLLLSRDEADHRYFRVQTQGGVEHYRCHEGKDGGTEEHINTGVTKTARNIVMTRQAKIEASKPPVFKRVRDTQEVEYFLWHLENFSRHGNVRDDDAKINIVVLYMSEIAMLWWGRKSTDAKIGLCTINTWDEFKVEFKRQFFLNNVVYNARRKLRELKHTRSILDYVREFMTLTLQITDFTSGDIMFHFMEGLQNQAK</sequence>
<dbReference type="PROSITE" id="PS00595">
    <property type="entry name" value="AA_TRANSFER_CLASS_5"/>
    <property type="match status" value="1"/>
</dbReference>
<feature type="domain" description="Aminotransferase class V" evidence="8">
    <location>
        <begin position="84"/>
        <end position="378"/>
    </location>
</feature>
<dbReference type="InterPro" id="IPR015421">
    <property type="entry name" value="PyrdxlP-dep_Trfase_major"/>
</dbReference>
<comment type="catalytic activity">
    <reaction evidence="5">
        <text>(sulfur carrier)-H + L-cysteine = (sulfur carrier)-SH + L-alanine</text>
        <dbReference type="Rhea" id="RHEA:43892"/>
        <dbReference type="Rhea" id="RHEA-COMP:14737"/>
        <dbReference type="Rhea" id="RHEA-COMP:14739"/>
        <dbReference type="ChEBI" id="CHEBI:29917"/>
        <dbReference type="ChEBI" id="CHEBI:35235"/>
        <dbReference type="ChEBI" id="CHEBI:57972"/>
        <dbReference type="ChEBI" id="CHEBI:64428"/>
        <dbReference type="EC" id="2.8.1.7"/>
    </reaction>
</comment>
<dbReference type="Gene3D" id="3.40.640.10">
    <property type="entry name" value="Type I PLP-dependent aspartate aminotransferase-like (Major domain)"/>
    <property type="match status" value="1"/>
</dbReference>
<dbReference type="Proteomes" id="UP001234989">
    <property type="component" value="Chromosome 5"/>
</dbReference>
<gene>
    <name evidence="10" type="ORF">MTR67_024943</name>
</gene>
<dbReference type="InterPro" id="IPR000192">
    <property type="entry name" value="Aminotrans_V_dom"/>
</dbReference>
<evidence type="ECO:0000259" key="9">
    <source>
        <dbReference type="Pfam" id="PF03732"/>
    </source>
</evidence>
<dbReference type="EC" id="2.8.1.7" evidence="2"/>
<organism evidence="10 11">
    <name type="scientific">Solanum verrucosum</name>
    <dbReference type="NCBI Taxonomy" id="315347"/>
    <lineage>
        <taxon>Eukaryota</taxon>
        <taxon>Viridiplantae</taxon>
        <taxon>Streptophyta</taxon>
        <taxon>Embryophyta</taxon>
        <taxon>Tracheophyta</taxon>
        <taxon>Spermatophyta</taxon>
        <taxon>Magnoliopsida</taxon>
        <taxon>eudicotyledons</taxon>
        <taxon>Gunneridae</taxon>
        <taxon>Pentapetalae</taxon>
        <taxon>asterids</taxon>
        <taxon>lamiids</taxon>
        <taxon>Solanales</taxon>
        <taxon>Solanaceae</taxon>
        <taxon>Solanoideae</taxon>
        <taxon>Solaneae</taxon>
        <taxon>Solanum</taxon>
    </lineage>
</organism>
<evidence type="ECO:0000256" key="5">
    <source>
        <dbReference type="ARBA" id="ARBA00050776"/>
    </source>
</evidence>
<dbReference type="Pfam" id="PF03732">
    <property type="entry name" value="Retrotrans_gag"/>
    <property type="match status" value="1"/>
</dbReference>
<keyword evidence="4" id="KW-0663">Pyridoxal phosphate</keyword>
<dbReference type="Pfam" id="PF00266">
    <property type="entry name" value="Aminotran_5"/>
    <property type="match status" value="1"/>
</dbReference>